<evidence type="ECO:0000313" key="2">
    <source>
        <dbReference type="Proteomes" id="UP000002038"/>
    </source>
</evidence>
<dbReference type="GeneID" id="8503499"/>
<reference evidence="2" key="1">
    <citation type="journal article" date="2015" name="PLoS Genet.">
        <title>The dynamic genome and transcriptome of the human fungal pathogen Blastomyces and close relative Emmonsia.</title>
        <authorList>
            <person name="Munoz J.F."/>
            <person name="Gauthier G.M."/>
            <person name="Desjardins C.A."/>
            <person name="Gallo J.E."/>
            <person name="Holder J."/>
            <person name="Sullivan T.D."/>
            <person name="Marty A.J."/>
            <person name="Carmen J.C."/>
            <person name="Chen Z."/>
            <person name="Ding L."/>
            <person name="Gujja S."/>
            <person name="Magrini V."/>
            <person name="Misas E."/>
            <person name="Mitreva M."/>
            <person name="Priest M."/>
            <person name="Saif S."/>
            <person name="Whiston E.A."/>
            <person name="Young S."/>
            <person name="Zeng Q."/>
            <person name="Goldman W.E."/>
            <person name="Mardis E.R."/>
            <person name="Taylor J.W."/>
            <person name="McEwen J.G."/>
            <person name="Clay O.K."/>
            <person name="Klein B.S."/>
            <person name="Cuomo C.A."/>
        </authorList>
    </citation>
    <scope>NUCLEOTIDE SEQUENCE [LARGE SCALE GENOMIC DNA]</scope>
    <source>
        <strain evidence="2">SLH14081</strain>
    </source>
</reference>
<dbReference type="RefSeq" id="XP_031579418.1">
    <property type="nucleotide sequence ID" value="XM_031725119.1"/>
</dbReference>
<dbReference type="VEuPathDB" id="FungiDB:BDBG_17384"/>
<evidence type="ECO:0000313" key="1">
    <source>
        <dbReference type="EMBL" id="OAT10601.1"/>
    </source>
</evidence>
<dbReference type="EMBL" id="GG657460">
    <property type="protein sequence ID" value="OAT10601.1"/>
    <property type="molecule type" value="Genomic_DNA"/>
</dbReference>
<proteinExistence type="predicted"/>
<dbReference type="OrthoDB" id="4175897at2759"/>
<gene>
    <name evidence="1" type="ORF">BDBG_17384</name>
</gene>
<protein>
    <submittedName>
        <fullName evidence="1">Uncharacterized protein</fullName>
    </submittedName>
</protein>
<dbReference type="Proteomes" id="UP000002038">
    <property type="component" value="Unassembled WGS sequence"/>
</dbReference>
<sequence>MHASTSRLSLDDMERSVSKIDLPYEANPLTVVSTTDAHAVAHAIDTATWSVLLQVPFAAWVLKAVGRDTDLMDSFFWYHRALGIRLHSLLRMHSELPRFKNELWETVPGVNPLARAVISSCVQNTRSWKCVAHDLEIGFITEPLTDVFGHQPRYLDADEFYLLNARFQRIYGETVRTARFRADLILFRGIRDMPPASLAGSITTEDLRCFQNAYALVLSERNEGWRHLGRSWQQRSEDSIECLRTGLQIQWTLGRTCHGKLITAASLPRSTSDIISKVLVQAKKPLRSDRDCNGSEELSEECFI</sequence>
<name>A0A179UU86_BLAGS</name>
<accession>A0A179UU86</accession>
<organism evidence="1 2">
    <name type="scientific">Blastomyces gilchristii (strain SLH14081)</name>
    <name type="common">Blastomyces dermatitidis</name>
    <dbReference type="NCBI Taxonomy" id="559298"/>
    <lineage>
        <taxon>Eukaryota</taxon>
        <taxon>Fungi</taxon>
        <taxon>Dikarya</taxon>
        <taxon>Ascomycota</taxon>
        <taxon>Pezizomycotina</taxon>
        <taxon>Eurotiomycetes</taxon>
        <taxon>Eurotiomycetidae</taxon>
        <taxon>Onygenales</taxon>
        <taxon>Ajellomycetaceae</taxon>
        <taxon>Blastomyces</taxon>
    </lineage>
</organism>
<dbReference type="AlphaFoldDB" id="A0A179UU86"/>
<dbReference type="KEGG" id="bgh:BDBG_17384"/>
<keyword evidence="2" id="KW-1185">Reference proteome</keyword>